<reference evidence="2" key="1">
    <citation type="journal article" date="2020" name="Nature">
        <title>Giant virus diversity and host interactions through global metagenomics.</title>
        <authorList>
            <person name="Schulz F."/>
            <person name="Roux S."/>
            <person name="Paez-Espino D."/>
            <person name="Jungbluth S."/>
            <person name="Walsh D.A."/>
            <person name="Denef V.J."/>
            <person name="McMahon K.D."/>
            <person name="Konstantinidis K.T."/>
            <person name="Eloe-Fadrosh E.A."/>
            <person name="Kyrpides N.C."/>
            <person name="Woyke T."/>
        </authorList>
    </citation>
    <scope>NUCLEOTIDE SEQUENCE</scope>
    <source>
        <strain evidence="2">GVMAG-M-3300025138-11</strain>
    </source>
</reference>
<protein>
    <submittedName>
        <fullName evidence="2">Uncharacterized protein</fullName>
    </submittedName>
</protein>
<dbReference type="EMBL" id="MN740274">
    <property type="protein sequence ID" value="QHT97293.1"/>
    <property type="molecule type" value="Genomic_DNA"/>
</dbReference>
<evidence type="ECO:0000313" key="2">
    <source>
        <dbReference type="EMBL" id="QHT97293.1"/>
    </source>
</evidence>
<sequence length="56" mass="6389">MNSKILFSIVSVIGIIFIILICVKKKYKLFTNIIDYKTDNKIIEDAEKALTNNLLA</sequence>
<accession>A0A6C0J0X0</accession>
<proteinExistence type="predicted"/>
<organism evidence="2">
    <name type="scientific">viral metagenome</name>
    <dbReference type="NCBI Taxonomy" id="1070528"/>
    <lineage>
        <taxon>unclassified sequences</taxon>
        <taxon>metagenomes</taxon>
        <taxon>organismal metagenomes</taxon>
    </lineage>
</organism>
<evidence type="ECO:0000256" key="1">
    <source>
        <dbReference type="SAM" id="Phobius"/>
    </source>
</evidence>
<feature type="transmembrane region" description="Helical" evidence="1">
    <location>
        <begin position="6"/>
        <end position="23"/>
    </location>
</feature>
<dbReference type="AlphaFoldDB" id="A0A6C0J0X0"/>
<keyword evidence="1" id="KW-1133">Transmembrane helix</keyword>
<name>A0A6C0J0X0_9ZZZZ</name>
<keyword evidence="1" id="KW-0472">Membrane</keyword>
<keyword evidence="1" id="KW-0812">Transmembrane</keyword>